<accession>A0A0B5EST2</accession>
<dbReference type="PROSITE" id="PS00061">
    <property type="entry name" value="ADH_SHORT"/>
    <property type="match status" value="1"/>
</dbReference>
<organism evidence="5 6">
    <name type="scientific">Streptomyces albus (strain ATCC 21838 / DSM 41398 / FERM P-419 / JCM 4703 / NBRC 107858)</name>
    <dbReference type="NCBI Taxonomy" id="1081613"/>
    <lineage>
        <taxon>Bacteria</taxon>
        <taxon>Bacillati</taxon>
        <taxon>Actinomycetota</taxon>
        <taxon>Actinomycetes</taxon>
        <taxon>Kitasatosporales</taxon>
        <taxon>Streptomycetaceae</taxon>
        <taxon>Streptomyces</taxon>
    </lineage>
</organism>
<reference evidence="5 6" key="1">
    <citation type="submission" date="2015-01" db="EMBL/GenBank/DDBJ databases">
        <title>Enhanced salinomycin production by adjusting the supply of polyketide extender units in Streptomyce albus DSM 41398.</title>
        <authorList>
            <person name="Lu C."/>
        </authorList>
    </citation>
    <scope>NUCLEOTIDE SEQUENCE [LARGE SCALE GENOMIC DNA]</scope>
    <source>
        <strain evidence="6">ATCC 21838 / DSM 41398 / FERM P-419 / JCM 4703 / NBRC 107858</strain>
    </source>
</reference>
<dbReference type="SUPFAM" id="SSF51735">
    <property type="entry name" value="NAD(P)-binding Rossmann-fold domains"/>
    <property type="match status" value="1"/>
</dbReference>
<evidence type="ECO:0000313" key="5">
    <source>
        <dbReference type="EMBL" id="AJE81202.1"/>
    </source>
</evidence>
<evidence type="ECO:0000256" key="1">
    <source>
        <dbReference type="ARBA" id="ARBA00006484"/>
    </source>
</evidence>
<evidence type="ECO:0000256" key="2">
    <source>
        <dbReference type="ARBA" id="ARBA00023002"/>
    </source>
</evidence>
<dbReference type="Proteomes" id="UP000031523">
    <property type="component" value="Chromosome"/>
</dbReference>
<dbReference type="InterPro" id="IPR020904">
    <property type="entry name" value="Sc_DH/Rdtase_CS"/>
</dbReference>
<dbReference type="Pfam" id="PF00106">
    <property type="entry name" value="adh_short"/>
    <property type="match status" value="1"/>
</dbReference>
<dbReference type="CDD" id="cd05233">
    <property type="entry name" value="SDR_c"/>
    <property type="match status" value="1"/>
</dbReference>
<dbReference type="GO" id="GO:0016491">
    <property type="term" value="F:oxidoreductase activity"/>
    <property type="evidence" value="ECO:0007669"/>
    <property type="project" value="UniProtKB-KW"/>
</dbReference>
<dbReference type="NCBIfam" id="NF005881">
    <property type="entry name" value="PRK07832.1"/>
    <property type="match status" value="1"/>
</dbReference>
<dbReference type="AlphaFoldDB" id="A0A0B5EST2"/>
<comment type="similarity">
    <text evidence="1 3">Belongs to the short-chain dehydrogenases/reductases (SDR) family.</text>
</comment>
<gene>
    <name evidence="5" type="ORF">SLNWT_0826</name>
</gene>
<feature type="region of interest" description="Disordered" evidence="4">
    <location>
        <begin position="287"/>
        <end position="310"/>
    </location>
</feature>
<sequence>MKRPELHNLSGRRVLLTGAAGGIGRATALLAAAEGAELFLTDLDEAGLTRTVKEIREQGRATGCHALAADLTDPSQVEALAAHFHAEAGPMDIVMNIAGISTWGTVQDLGPADWRAMVEVNLMGPIHVIEQFLPPMIAAGHGGHLVNVSSAAGLLGLPRHAAYSAGKFGLRGVSEVLRFDLRKHGIGVSLVCPGAVDTPLTETVRIVGADTQSASYRRFHRLFRRVAASPEAVAAAIWDGVRDNRYLVHTSPAVRALHHAERWAPPLYRAAMRGLGALADRVLDAPGESTRRRPEQGGGAGLTGLTGGAR</sequence>
<feature type="compositionally biased region" description="Gly residues" evidence="4">
    <location>
        <begin position="296"/>
        <end position="310"/>
    </location>
</feature>
<evidence type="ECO:0000256" key="3">
    <source>
        <dbReference type="RuleBase" id="RU000363"/>
    </source>
</evidence>
<keyword evidence="6" id="KW-1185">Reference proteome</keyword>
<dbReference type="GO" id="GO:0016020">
    <property type="term" value="C:membrane"/>
    <property type="evidence" value="ECO:0007669"/>
    <property type="project" value="TreeGrafter"/>
</dbReference>
<protein>
    <submittedName>
        <fullName evidence="5">Short chain dehydrogenase</fullName>
    </submittedName>
</protein>
<dbReference type="PANTHER" id="PTHR44196:SF1">
    <property type="entry name" value="DEHYDROGENASE_REDUCTASE SDR FAMILY MEMBER 7B"/>
    <property type="match status" value="1"/>
</dbReference>
<proteinExistence type="inferred from homology"/>
<keyword evidence="2" id="KW-0560">Oxidoreductase</keyword>
<evidence type="ECO:0000313" key="6">
    <source>
        <dbReference type="Proteomes" id="UP000031523"/>
    </source>
</evidence>
<dbReference type="FunFam" id="3.40.50.720:FF:000084">
    <property type="entry name" value="Short-chain dehydrogenase reductase"/>
    <property type="match status" value="1"/>
</dbReference>
<dbReference type="Gene3D" id="3.40.50.720">
    <property type="entry name" value="NAD(P)-binding Rossmann-like Domain"/>
    <property type="match status" value="1"/>
</dbReference>
<dbReference type="InterPro" id="IPR036291">
    <property type="entry name" value="NAD(P)-bd_dom_sf"/>
</dbReference>
<dbReference type="PRINTS" id="PR00080">
    <property type="entry name" value="SDRFAMILY"/>
</dbReference>
<name>A0A0B5EST2_STRA4</name>
<dbReference type="KEGG" id="sals:SLNWT_0826"/>
<dbReference type="InterPro" id="IPR002347">
    <property type="entry name" value="SDR_fam"/>
</dbReference>
<dbReference type="PRINTS" id="PR00081">
    <property type="entry name" value="GDHRDH"/>
</dbReference>
<evidence type="ECO:0000256" key="4">
    <source>
        <dbReference type="SAM" id="MobiDB-lite"/>
    </source>
</evidence>
<dbReference type="EMBL" id="CP010519">
    <property type="protein sequence ID" value="AJE81202.1"/>
    <property type="molecule type" value="Genomic_DNA"/>
</dbReference>
<dbReference type="PANTHER" id="PTHR44196">
    <property type="entry name" value="DEHYDROGENASE/REDUCTASE SDR FAMILY MEMBER 7B"/>
    <property type="match status" value="1"/>
</dbReference>